<dbReference type="AlphaFoldDB" id="A0AAU9VYC9"/>
<keyword evidence="2" id="KW-1185">Reference proteome</keyword>
<proteinExistence type="predicted"/>
<protein>
    <submittedName>
        <fullName evidence="1">Uncharacterized protein</fullName>
    </submittedName>
</protein>
<sequence length="106" mass="11631">MLHPSKIDLFGPGGRLQCAGQFKTAVTHCNKKYEVDIFVISGDYASNLLGRQAACEMGLVARLEEVDAELSGDIDLFKYGLSPDPEKVKAITELQAPTNYAELLVW</sequence>
<organism evidence="1 2">
    <name type="scientific">Pocillopora meandrina</name>
    <dbReference type="NCBI Taxonomy" id="46732"/>
    <lineage>
        <taxon>Eukaryota</taxon>
        <taxon>Metazoa</taxon>
        <taxon>Cnidaria</taxon>
        <taxon>Anthozoa</taxon>
        <taxon>Hexacorallia</taxon>
        <taxon>Scleractinia</taxon>
        <taxon>Astrocoeniina</taxon>
        <taxon>Pocilloporidae</taxon>
        <taxon>Pocillopora</taxon>
    </lineage>
</organism>
<name>A0AAU9VYC9_9CNID</name>
<evidence type="ECO:0000313" key="2">
    <source>
        <dbReference type="Proteomes" id="UP001159428"/>
    </source>
</evidence>
<comment type="caution">
    <text evidence="1">The sequence shown here is derived from an EMBL/GenBank/DDBJ whole genome shotgun (WGS) entry which is preliminary data.</text>
</comment>
<accession>A0AAU9VYC9</accession>
<reference evidence="1 2" key="1">
    <citation type="submission" date="2022-05" db="EMBL/GenBank/DDBJ databases">
        <authorList>
            <consortium name="Genoscope - CEA"/>
            <person name="William W."/>
        </authorList>
    </citation>
    <scope>NUCLEOTIDE SEQUENCE [LARGE SCALE GENOMIC DNA]</scope>
</reference>
<dbReference type="Proteomes" id="UP001159428">
    <property type="component" value="Unassembled WGS sequence"/>
</dbReference>
<dbReference type="EMBL" id="CALNXJ010000004">
    <property type="protein sequence ID" value="CAH3038565.1"/>
    <property type="molecule type" value="Genomic_DNA"/>
</dbReference>
<evidence type="ECO:0000313" key="1">
    <source>
        <dbReference type="EMBL" id="CAH3038565.1"/>
    </source>
</evidence>
<gene>
    <name evidence="1" type="ORF">PMEA_00021772</name>
</gene>